<evidence type="ECO:0000313" key="3">
    <source>
        <dbReference type="Proteomes" id="UP000029964"/>
    </source>
</evidence>
<accession>A0A086TB71</accession>
<name>A0A086TB71_HAPC1</name>
<organism evidence="2 3">
    <name type="scientific">Hapsidospora chrysogenum (strain ATCC 11550 / CBS 779.69 / DSM 880 / IAM 14645 / JCM 23072 / IMI 49137)</name>
    <name type="common">Acremonium chrysogenum</name>
    <dbReference type="NCBI Taxonomy" id="857340"/>
    <lineage>
        <taxon>Eukaryota</taxon>
        <taxon>Fungi</taxon>
        <taxon>Dikarya</taxon>
        <taxon>Ascomycota</taxon>
        <taxon>Pezizomycotina</taxon>
        <taxon>Sordariomycetes</taxon>
        <taxon>Hypocreomycetidae</taxon>
        <taxon>Hypocreales</taxon>
        <taxon>Bionectriaceae</taxon>
        <taxon>Hapsidospora</taxon>
    </lineage>
</organism>
<dbReference type="OrthoDB" id="2157530at2759"/>
<proteinExistence type="predicted"/>
<keyword evidence="3" id="KW-1185">Reference proteome</keyword>
<comment type="caution">
    <text evidence="2">The sequence shown here is derived from an EMBL/GenBank/DDBJ whole genome shotgun (WGS) entry which is preliminary data.</text>
</comment>
<dbReference type="PANTHER" id="PTHR24148">
    <property type="entry name" value="ANKYRIN REPEAT DOMAIN-CONTAINING PROTEIN 39 HOMOLOG-RELATED"/>
    <property type="match status" value="1"/>
</dbReference>
<dbReference type="InterPro" id="IPR052895">
    <property type="entry name" value="HetReg/Transcr_Mod"/>
</dbReference>
<sequence length="684" mass="77238">MPAMAARRYSYPRFLDSQTIRLLKFKTPCSDPDPSVTAGQPCLDVAVFKMESAPPYRALSYAWGPPEDGNDAATYAESEAMSVIIDDEFHDVMPNLFDAIVQMRESYPASYFWIDALCINQTDLHERELHVAIMDRIYHNADEVIIWLGRDTSNSSDVFDLVQRVADLDETFFHSFGYTASPEELVTYGLPDTSTAVWRRYLDLYERRWFSRGWVVQEVVLARKPIAHLGSLKVPWDVMVSGSKIFLPERLRKGFFARLRDVKDIDSLPLGRNAYRIGLIKEACFQRMAQSLLVVEICTGTHGLTSAAHFLVHLLRMSRDFSWGDPRDRIYSMLGLINFTARLHGLPPLDLKPDYSSNSTEATVLTAATQAIIKQSDFLGIIAQVSDPAFRRTQNLPSWVPDWFRSPNFAMGRRNPFDASRHRSNNMLHCQFSGQRLFVKGTRLGTFRGVHRLKMDNDIEHVISMLRIAYKSWFPLGEDRMEVLWRTLIWDIYGHAQETDEHPAPPFLEDSFVSWLYSAVASQSPQMEPAELSTHMAELHAATVPEAKQAGGLDDTRDSLLGTSKLRAALALALHCVEDGSGEAKPPLAPPQADPERFSSHASGVVWAQNLFVTDTGYLGMGPKSSQEGDELWIVAGCPFPMVLRRHVRDGEAWCFVLGRAYVHGVMHGEAVSEETVWEELCLK</sequence>
<dbReference type="Proteomes" id="UP000029964">
    <property type="component" value="Unassembled WGS sequence"/>
</dbReference>
<dbReference type="Pfam" id="PF06985">
    <property type="entry name" value="HET"/>
    <property type="match status" value="1"/>
</dbReference>
<feature type="domain" description="Heterokaryon incompatibility" evidence="1">
    <location>
        <begin position="56"/>
        <end position="218"/>
    </location>
</feature>
<protein>
    <submittedName>
        <fullName evidence="2">Heterokaryon incompatibility protein-like protein</fullName>
    </submittedName>
</protein>
<dbReference type="Pfam" id="PF26639">
    <property type="entry name" value="Het-6_barrel"/>
    <property type="match status" value="1"/>
</dbReference>
<dbReference type="EMBL" id="JPKY01000017">
    <property type="protein sequence ID" value="KFH46603.1"/>
    <property type="molecule type" value="Genomic_DNA"/>
</dbReference>
<dbReference type="STRING" id="857340.A0A086TB71"/>
<gene>
    <name evidence="2" type="ORF">ACRE_024910</name>
</gene>
<dbReference type="AlphaFoldDB" id="A0A086TB71"/>
<dbReference type="InterPro" id="IPR010730">
    <property type="entry name" value="HET"/>
</dbReference>
<dbReference type="PANTHER" id="PTHR24148:SF64">
    <property type="entry name" value="HETEROKARYON INCOMPATIBILITY DOMAIN-CONTAINING PROTEIN"/>
    <property type="match status" value="1"/>
</dbReference>
<dbReference type="HOGENOM" id="CLU_004184_7_0_1"/>
<evidence type="ECO:0000259" key="1">
    <source>
        <dbReference type="Pfam" id="PF06985"/>
    </source>
</evidence>
<evidence type="ECO:0000313" key="2">
    <source>
        <dbReference type="EMBL" id="KFH46603.1"/>
    </source>
</evidence>
<reference evidence="3" key="1">
    <citation type="journal article" date="2014" name="Genome Announc.">
        <title>Genome sequence and annotation of Acremonium chrysogenum, producer of the beta-lactam antibiotic cephalosporin C.</title>
        <authorList>
            <person name="Terfehr D."/>
            <person name="Dahlmann T.A."/>
            <person name="Specht T."/>
            <person name="Zadra I."/>
            <person name="Kuernsteiner H."/>
            <person name="Kueck U."/>
        </authorList>
    </citation>
    <scope>NUCLEOTIDE SEQUENCE [LARGE SCALE GENOMIC DNA]</scope>
    <source>
        <strain evidence="3">ATCC 11550 / CBS 779.69 / DSM 880 / IAM 14645 / JCM 23072 / IMI 49137</strain>
    </source>
</reference>